<dbReference type="Proteomes" id="UP000304148">
    <property type="component" value="Chromosome"/>
</dbReference>
<dbReference type="AlphaFoldDB" id="A0A383RCA9"/>
<protein>
    <submittedName>
        <fullName evidence="1">Uncharacterized protein</fullName>
    </submittedName>
</protein>
<dbReference type="RefSeq" id="WP_138186508.1">
    <property type="nucleotide sequence ID" value="NZ_LS992241.1"/>
</dbReference>
<evidence type="ECO:0000313" key="1">
    <source>
        <dbReference type="EMBL" id="SYX84638.1"/>
    </source>
</evidence>
<accession>A0A383RCA9</accession>
<proteinExistence type="predicted"/>
<organism evidence="1 2">
    <name type="scientific">Paenibacillus alvei</name>
    <name type="common">Bacillus alvei</name>
    <dbReference type="NCBI Taxonomy" id="44250"/>
    <lineage>
        <taxon>Bacteria</taxon>
        <taxon>Bacillati</taxon>
        <taxon>Bacillota</taxon>
        <taxon>Bacilli</taxon>
        <taxon>Bacillales</taxon>
        <taxon>Paenibacillaceae</taxon>
        <taxon>Paenibacillus</taxon>
    </lineage>
</organism>
<gene>
    <name evidence="1" type="ORF">PBLR_13060</name>
</gene>
<sequence>MNKLTDEQLKELRELYRGECKWAADPEHVRTLLQEVERMKEENEVFARLIKQLEWSSYDELGESICPLCGFDKDHGHADSCKLSSAIQRIQEEGKQS</sequence>
<name>A0A383RCA9_PAEAL</name>
<evidence type="ECO:0000313" key="2">
    <source>
        <dbReference type="Proteomes" id="UP000304148"/>
    </source>
</evidence>
<dbReference type="EMBL" id="LS992241">
    <property type="protein sequence ID" value="SYX84638.1"/>
    <property type="molecule type" value="Genomic_DNA"/>
</dbReference>
<reference evidence="2" key="1">
    <citation type="submission" date="2018-08" db="EMBL/GenBank/DDBJ databases">
        <authorList>
            <person name="Chevrot R."/>
        </authorList>
    </citation>
    <scope>NUCLEOTIDE SEQUENCE [LARGE SCALE GENOMIC DNA]</scope>
</reference>